<dbReference type="Proteomes" id="UP000587002">
    <property type="component" value="Unassembled WGS sequence"/>
</dbReference>
<reference evidence="1 2" key="1">
    <citation type="submission" date="2020-07" db="EMBL/GenBank/DDBJ databases">
        <title>Sequencing the genomes of 1000 actinobacteria strains.</title>
        <authorList>
            <person name="Klenk H.-P."/>
        </authorList>
    </citation>
    <scope>NUCLEOTIDE SEQUENCE [LARGE SCALE GENOMIC DNA]</scope>
    <source>
        <strain evidence="1 2">DSM 44065</strain>
    </source>
</reference>
<keyword evidence="2" id="KW-1185">Reference proteome</keyword>
<dbReference type="AlphaFoldDB" id="A0A853ARN6"/>
<evidence type="ECO:0000313" key="1">
    <source>
        <dbReference type="EMBL" id="NYI84121.1"/>
    </source>
</evidence>
<accession>A0A853ARN6</accession>
<dbReference type="RefSeq" id="WP_246330448.1">
    <property type="nucleotide sequence ID" value="NZ_BAABFH010000001.1"/>
</dbReference>
<name>A0A853ARN6_9PSEU</name>
<comment type="caution">
    <text evidence="1">The sequence shown here is derived from an EMBL/GenBank/DDBJ whole genome shotgun (WGS) entry which is preliminary data.</text>
</comment>
<gene>
    <name evidence="1" type="ORF">HNR68_002751</name>
</gene>
<evidence type="ECO:0000313" key="2">
    <source>
        <dbReference type="Proteomes" id="UP000587002"/>
    </source>
</evidence>
<dbReference type="EMBL" id="JACCFJ010000001">
    <property type="protein sequence ID" value="NYI84121.1"/>
    <property type="molecule type" value="Genomic_DNA"/>
</dbReference>
<proteinExistence type="predicted"/>
<sequence>MNTPLLTGLTALRRYFAVQTWLWSRYLAALEPWEAEAEMRWVRNPVTRRWELRGEVLPRPHRVH</sequence>
<protein>
    <submittedName>
        <fullName evidence="1">Uncharacterized protein</fullName>
    </submittedName>
</protein>
<organism evidence="1 2">
    <name type="scientific">Saccharopolyspora hordei</name>
    <dbReference type="NCBI Taxonomy" id="1838"/>
    <lineage>
        <taxon>Bacteria</taxon>
        <taxon>Bacillati</taxon>
        <taxon>Actinomycetota</taxon>
        <taxon>Actinomycetes</taxon>
        <taxon>Pseudonocardiales</taxon>
        <taxon>Pseudonocardiaceae</taxon>
        <taxon>Saccharopolyspora</taxon>
    </lineage>
</organism>